<proteinExistence type="predicted"/>
<evidence type="ECO:0000313" key="1">
    <source>
        <dbReference type="EMBL" id="KFB39979.1"/>
    </source>
</evidence>
<reference evidence="2" key="2">
    <citation type="submission" date="2020-05" db="UniProtKB">
        <authorList>
            <consortium name="EnsemblMetazoa"/>
        </authorList>
    </citation>
    <scope>IDENTIFICATION</scope>
</reference>
<sequence length="71" mass="7729">MCVGFASGKQPTPWRSERGYSTRHHDAFQPLANVCLHHPPPPPPSLCLGAAVCCVCPESYRSELLVVLELA</sequence>
<evidence type="ECO:0000313" key="3">
    <source>
        <dbReference type="Proteomes" id="UP000030765"/>
    </source>
</evidence>
<dbReference type="EMBL" id="KE524999">
    <property type="protein sequence ID" value="KFB39979.1"/>
    <property type="molecule type" value="Genomic_DNA"/>
</dbReference>
<name>A0A084VPT5_ANOSI</name>
<protein>
    <submittedName>
        <fullName evidence="1 2">Uncharacterized protein</fullName>
    </submittedName>
</protein>
<reference evidence="1 3" key="1">
    <citation type="journal article" date="2014" name="BMC Genomics">
        <title>Genome sequence of Anopheles sinensis provides insight into genetics basis of mosquito competence for malaria parasites.</title>
        <authorList>
            <person name="Zhou D."/>
            <person name="Zhang D."/>
            <person name="Ding G."/>
            <person name="Shi L."/>
            <person name="Hou Q."/>
            <person name="Ye Y."/>
            <person name="Xu Y."/>
            <person name="Zhou H."/>
            <person name="Xiong C."/>
            <person name="Li S."/>
            <person name="Yu J."/>
            <person name="Hong S."/>
            <person name="Yu X."/>
            <person name="Zou P."/>
            <person name="Chen C."/>
            <person name="Chang X."/>
            <person name="Wang W."/>
            <person name="Lv Y."/>
            <person name="Sun Y."/>
            <person name="Ma L."/>
            <person name="Shen B."/>
            <person name="Zhu C."/>
        </authorList>
    </citation>
    <scope>NUCLEOTIDE SEQUENCE [LARGE SCALE GENOMIC DNA]</scope>
</reference>
<keyword evidence="3" id="KW-1185">Reference proteome</keyword>
<organism evidence="1">
    <name type="scientific">Anopheles sinensis</name>
    <name type="common">Mosquito</name>
    <dbReference type="NCBI Taxonomy" id="74873"/>
    <lineage>
        <taxon>Eukaryota</taxon>
        <taxon>Metazoa</taxon>
        <taxon>Ecdysozoa</taxon>
        <taxon>Arthropoda</taxon>
        <taxon>Hexapoda</taxon>
        <taxon>Insecta</taxon>
        <taxon>Pterygota</taxon>
        <taxon>Neoptera</taxon>
        <taxon>Endopterygota</taxon>
        <taxon>Diptera</taxon>
        <taxon>Nematocera</taxon>
        <taxon>Culicoidea</taxon>
        <taxon>Culicidae</taxon>
        <taxon>Anophelinae</taxon>
        <taxon>Anopheles</taxon>
    </lineage>
</organism>
<dbReference type="AlphaFoldDB" id="A0A084VPT5"/>
<dbReference type="Proteomes" id="UP000030765">
    <property type="component" value="Unassembled WGS sequence"/>
</dbReference>
<accession>A0A084VPT5</accession>
<evidence type="ECO:0000313" key="2">
    <source>
        <dbReference type="EnsemblMetazoa" id="ASIC007366-PA"/>
    </source>
</evidence>
<dbReference type="EMBL" id="ATLV01015034">
    <property type="status" value="NOT_ANNOTATED_CDS"/>
    <property type="molecule type" value="Genomic_DNA"/>
</dbReference>
<gene>
    <name evidence="1" type="ORF">ZHAS_00007366</name>
</gene>
<dbReference type="EnsemblMetazoa" id="ASIC007366-RA">
    <property type="protein sequence ID" value="ASIC007366-PA"/>
    <property type="gene ID" value="ASIC007366"/>
</dbReference>
<dbReference type="VEuPathDB" id="VectorBase:ASIC007366"/>